<dbReference type="InterPro" id="IPR036812">
    <property type="entry name" value="NAD(P)_OxRdtase_dom_sf"/>
</dbReference>
<protein>
    <recommendedName>
        <fullName evidence="3">NADP-dependent oxidoreductase domain-containing protein</fullName>
    </recommendedName>
</protein>
<dbReference type="OrthoDB" id="416253at2759"/>
<reference evidence="1 2" key="1">
    <citation type="journal article" date="2019" name="Nat. Ecol. Evol.">
        <title>Megaphylogeny resolves global patterns of mushroom evolution.</title>
        <authorList>
            <person name="Varga T."/>
            <person name="Krizsan K."/>
            <person name="Foldi C."/>
            <person name="Dima B."/>
            <person name="Sanchez-Garcia M."/>
            <person name="Sanchez-Ramirez S."/>
            <person name="Szollosi G.J."/>
            <person name="Szarkandi J.G."/>
            <person name="Papp V."/>
            <person name="Albert L."/>
            <person name="Andreopoulos W."/>
            <person name="Angelini C."/>
            <person name="Antonin V."/>
            <person name="Barry K.W."/>
            <person name="Bougher N.L."/>
            <person name="Buchanan P."/>
            <person name="Buyck B."/>
            <person name="Bense V."/>
            <person name="Catcheside P."/>
            <person name="Chovatia M."/>
            <person name="Cooper J."/>
            <person name="Damon W."/>
            <person name="Desjardin D."/>
            <person name="Finy P."/>
            <person name="Geml J."/>
            <person name="Haridas S."/>
            <person name="Hughes K."/>
            <person name="Justo A."/>
            <person name="Karasinski D."/>
            <person name="Kautmanova I."/>
            <person name="Kiss B."/>
            <person name="Kocsube S."/>
            <person name="Kotiranta H."/>
            <person name="LaButti K.M."/>
            <person name="Lechner B.E."/>
            <person name="Liimatainen K."/>
            <person name="Lipzen A."/>
            <person name="Lukacs Z."/>
            <person name="Mihaltcheva S."/>
            <person name="Morgado L.N."/>
            <person name="Niskanen T."/>
            <person name="Noordeloos M.E."/>
            <person name="Ohm R.A."/>
            <person name="Ortiz-Santana B."/>
            <person name="Ovrebo C."/>
            <person name="Racz N."/>
            <person name="Riley R."/>
            <person name="Savchenko A."/>
            <person name="Shiryaev A."/>
            <person name="Soop K."/>
            <person name="Spirin V."/>
            <person name="Szebenyi C."/>
            <person name="Tomsovsky M."/>
            <person name="Tulloss R.E."/>
            <person name="Uehling J."/>
            <person name="Grigoriev I.V."/>
            <person name="Vagvolgyi C."/>
            <person name="Papp T."/>
            <person name="Martin F.M."/>
            <person name="Miettinen O."/>
            <person name="Hibbett D.S."/>
            <person name="Nagy L.G."/>
        </authorList>
    </citation>
    <scope>NUCLEOTIDE SEQUENCE [LARGE SCALE GENOMIC DNA]</scope>
    <source>
        <strain evidence="1 2">CBS 309.79</strain>
    </source>
</reference>
<proteinExistence type="predicted"/>
<dbReference type="SUPFAM" id="SSF51430">
    <property type="entry name" value="NAD(P)-linked oxidoreductase"/>
    <property type="match status" value="1"/>
</dbReference>
<evidence type="ECO:0008006" key="3">
    <source>
        <dbReference type="Google" id="ProtNLM"/>
    </source>
</evidence>
<accession>A0A5C3Q4H3</accession>
<keyword evidence="2" id="KW-1185">Reference proteome</keyword>
<name>A0A5C3Q4H3_9AGAR</name>
<dbReference type="Proteomes" id="UP000305067">
    <property type="component" value="Unassembled WGS sequence"/>
</dbReference>
<dbReference type="Gene3D" id="3.20.20.100">
    <property type="entry name" value="NADP-dependent oxidoreductase domain"/>
    <property type="match status" value="1"/>
</dbReference>
<sequence length="59" mass="6717">MHVWKKVIEVKELGLMESIGVSTFNKLQIMALLNAEIEAVTVNQIEHRPLVYPPTTSRL</sequence>
<organism evidence="1 2">
    <name type="scientific">Pterulicium gracile</name>
    <dbReference type="NCBI Taxonomy" id="1884261"/>
    <lineage>
        <taxon>Eukaryota</taxon>
        <taxon>Fungi</taxon>
        <taxon>Dikarya</taxon>
        <taxon>Basidiomycota</taxon>
        <taxon>Agaricomycotina</taxon>
        <taxon>Agaricomycetes</taxon>
        <taxon>Agaricomycetidae</taxon>
        <taxon>Agaricales</taxon>
        <taxon>Pleurotineae</taxon>
        <taxon>Pterulaceae</taxon>
        <taxon>Pterulicium</taxon>
    </lineage>
</organism>
<dbReference type="AlphaFoldDB" id="A0A5C3Q4H3"/>
<gene>
    <name evidence="1" type="ORF">BDV98DRAFT_576734</name>
</gene>
<evidence type="ECO:0000313" key="1">
    <source>
        <dbReference type="EMBL" id="TFK96067.1"/>
    </source>
</evidence>
<evidence type="ECO:0000313" key="2">
    <source>
        <dbReference type="Proteomes" id="UP000305067"/>
    </source>
</evidence>
<dbReference type="EMBL" id="ML178867">
    <property type="protein sequence ID" value="TFK96067.1"/>
    <property type="molecule type" value="Genomic_DNA"/>
</dbReference>